<dbReference type="AlphaFoldDB" id="A0A0H2X945"/>
<dbReference type="HOGENOM" id="CLU_016890_2_2_6"/>
<evidence type="ECO:0000259" key="9">
    <source>
        <dbReference type="PROSITE" id="PS51123"/>
    </source>
</evidence>
<gene>
    <name evidence="10" type="ordered locus">XC_2787</name>
</gene>
<keyword evidence="4 8" id="KW-0812">Transmembrane</keyword>
<keyword evidence="5 8" id="KW-1133">Transmembrane helix</keyword>
<dbReference type="KEGG" id="xcb:XC_2787"/>
<dbReference type="RefSeq" id="WP_011036640.1">
    <property type="nucleotide sequence ID" value="NC_007086.1"/>
</dbReference>
<reference evidence="10 11" key="1">
    <citation type="journal article" date="2005" name="Genome Res.">
        <title>Comparative and functional genomic analyses of the pathogenicity of phytopathogen Xanthomonas campestris pv. campestris.</title>
        <authorList>
            <person name="Qian W."/>
            <person name="Jia Y."/>
            <person name="Ren S.X."/>
            <person name="He Y.Q."/>
            <person name="Feng J.X."/>
            <person name="Lu L.F."/>
            <person name="Sun Q."/>
            <person name="Ying G."/>
            <person name="Tang D.J."/>
            <person name="Tang H."/>
            <person name="Wu W."/>
            <person name="Hao P."/>
            <person name="Wang L."/>
            <person name="Jiang B.L."/>
            <person name="Zeng S."/>
            <person name="Gu W.Y."/>
            <person name="Lu G."/>
            <person name="Rong L."/>
            <person name="Tian Y."/>
            <person name="Yao Z."/>
            <person name="Fu G."/>
            <person name="Chen B."/>
            <person name="Fang R."/>
            <person name="Qiang B."/>
            <person name="Chen Z."/>
            <person name="Zhao G.P."/>
            <person name="Tang J.L."/>
            <person name="He C."/>
        </authorList>
    </citation>
    <scope>NUCLEOTIDE SEQUENCE [LARGE SCALE GENOMIC DNA]</scope>
    <source>
        <strain evidence="10 11">8004</strain>
    </source>
</reference>
<evidence type="ECO:0000256" key="3">
    <source>
        <dbReference type="ARBA" id="ARBA00022475"/>
    </source>
</evidence>
<dbReference type="PANTHER" id="PTHR30329:SF21">
    <property type="entry name" value="LIPOPROTEIN YIAD-RELATED"/>
    <property type="match status" value="1"/>
</dbReference>
<keyword evidence="3" id="KW-1003">Cell membrane</keyword>
<evidence type="ECO:0000256" key="1">
    <source>
        <dbReference type="ARBA" id="ARBA00004162"/>
    </source>
</evidence>
<dbReference type="PANTHER" id="PTHR30329">
    <property type="entry name" value="STATOR ELEMENT OF FLAGELLAR MOTOR COMPLEX"/>
    <property type="match status" value="1"/>
</dbReference>
<comment type="similarity">
    <text evidence="2">Belongs to the MotB family.</text>
</comment>
<keyword evidence="6 7" id="KW-0472">Membrane</keyword>
<feature type="domain" description="OmpA-like" evidence="9">
    <location>
        <begin position="82"/>
        <end position="214"/>
    </location>
</feature>
<dbReference type="Pfam" id="PF13677">
    <property type="entry name" value="MotB_plug"/>
    <property type="match status" value="1"/>
</dbReference>
<protein>
    <recommendedName>
        <fullName evidence="9">OmpA-like domain-containing protein</fullName>
    </recommendedName>
</protein>
<dbReference type="GO" id="GO:0005886">
    <property type="term" value="C:plasma membrane"/>
    <property type="evidence" value="ECO:0007669"/>
    <property type="project" value="UniProtKB-SubCell"/>
</dbReference>
<dbReference type="InterPro" id="IPR050330">
    <property type="entry name" value="Bact_OuterMem_StrucFunc"/>
</dbReference>
<accession>A0A0H2X945</accession>
<evidence type="ECO:0000313" key="10">
    <source>
        <dbReference type="EMBL" id="AAY49836.1"/>
    </source>
</evidence>
<evidence type="ECO:0000256" key="7">
    <source>
        <dbReference type="PROSITE-ProRule" id="PRU00473"/>
    </source>
</evidence>
<evidence type="ECO:0000313" key="11">
    <source>
        <dbReference type="Proteomes" id="UP000000420"/>
    </source>
</evidence>
<proteinExistence type="inferred from homology"/>
<dbReference type="InterPro" id="IPR025713">
    <property type="entry name" value="MotB-like_N_dom"/>
</dbReference>
<sequence>MFGSMARGRRRNKDDGEKPFWISYADLMTAMMVLFLSAMAVTIAAVTRVVEGPAEIRAREIQSVCEQLGRDLSGVSEIQINCADQRISFPTVGTFGFNSYRLPAEADGALAQLVPAVLNAADGELGKKWLKQVVVEGYTDTKGGYLYNLHLSLQRSEWVLCLLMDPSKNKSLALSDEQLSRVRKLFLAGGVSFNNQRTTADESRRVELRIQFYGVDEPHSAHLDTGSDFMAGADRCQL</sequence>
<dbReference type="PROSITE" id="PS51123">
    <property type="entry name" value="OMPA_2"/>
    <property type="match status" value="1"/>
</dbReference>
<evidence type="ECO:0000256" key="4">
    <source>
        <dbReference type="ARBA" id="ARBA00022692"/>
    </source>
</evidence>
<dbReference type="InterPro" id="IPR036737">
    <property type="entry name" value="OmpA-like_sf"/>
</dbReference>
<comment type="subcellular location">
    <subcellularLocation>
        <location evidence="1">Cell membrane</location>
        <topology evidence="1">Single-pass membrane protein</topology>
    </subcellularLocation>
</comment>
<evidence type="ECO:0000256" key="6">
    <source>
        <dbReference type="ARBA" id="ARBA00023136"/>
    </source>
</evidence>
<dbReference type="SUPFAM" id="SSF103088">
    <property type="entry name" value="OmpA-like"/>
    <property type="match status" value="1"/>
</dbReference>
<dbReference type="InterPro" id="IPR006665">
    <property type="entry name" value="OmpA-like"/>
</dbReference>
<evidence type="ECO:0000256" key="8">
    <source>
        <dbReference type="SAM" id="Phobius"/>
    </source>
</evidence>
<dbReference type="Gene3D" id="3.30.1330.60">
    <property type="entry name" value="OmpA-like domain"/>
    <property type="match status" value="1"/>
</dbReference>
<dbReference type="EMBL" id="CP000050">
    <property type="protein sequence ID" value="AAY49836.1"/>
    <property type="molecule type" value="Genomic_DNA"/>
</dbReference>
<feature type="transmembrane region" description="Helical" evidence="8">
    <location>
        <begin position="21"/>
        <end position="46"/>
    </location>
</feature>
<organism evidence="10 11">
    <name type="scientific">Xanthomonas campestris pv. campestris (strain 8004)</name>
    <dbReference type="NCBI Taxonomy" id="314565"/>
    <lineage>
        <taxon>Bacteria</taxon>
        <taxon>Pseudomonadati</taxon>
        <taxon>Pseudomonadota</taxon>
        <taxon>Gammaproteobacteria</taxon>
        <taxon>Lysobacterales</taxon>
        <taxon>Lysobacteraceae</taxon>
        <taxon>Xanthomonas</taxon>
    </lineage>
</organism>
<name>A0A0H2X945_XANC8</name>
<dbReference type="Proteomes" id="UP000000420">
    <property type="component" value="Chromosome"/>
</dbReference>
<evidence type="ECO:0000256" key="2">
    <source>
        <dbReference type="ARBA" id="ARBA00008914"/>
    </source>
</evidence>
<evidence type="ECO:0000256" key="5">
    <source>
        <dbReference type="ARBA" id="ARBA00022989"/>
    </source>
</evidence>